<proteinExistence type="predicted"/>
<accession>A0AAE0XWT0</accession>
<protein>
    <recommendedName>
        <fullName evidence="3">Alpha-macroglobulin-like TED domain-containing protein</fullName>
    </recommendedName>
</protein>
<evidence type="ECO:0000256" key="1">
    <source>
        <dbReference type="ARBA" id="ARBA00022729"/>
    </source>
</evidence>
<evidence type="ECO:0000256" key="2">
    <source>
        <dbReference type="ARBA" id="ARBA00022966"/>
    </source>
</evidence>
<dbReference type="GO" id="GO:0005615">
    <property type="term" value="C:extracellular space"/>
    <property type="evidence" value="ECO:0007669"/>
    <property type="project" value="InterPro"/>
</dbReference>
<dbReference type="Pfam" id="PF07678">
    <property type="entry name" value="TED_complement"/>
    <property type="match status" value="1"/>
</dbReference>
<dbReference type="InterPro" id="IPR008930">
    <property type="entry name" value="Terpenoid_cyclase/PrenylTrfase"/>
</dbReference>
<dbReference type="InterPro" id="IPR050473">
    <property type="entry name" value="A2M/Complement_sys"/>
</dbReference>
<evidence type="ECO:0000259" key="3">
    <source>
        <dbReference type="Pfam" id="PF07678"/>
    </source>
</evidence>
<dbReference type="Gene3D" id="1.50.10.20">
    <property type="match status" value="1"/>
</dbReference>
<comment type="caution">
    <text evidence="4">The sequence shown here is derived from an EMBL/GenBank/DDBJ whole genome shotgun (WGS) entry which is preliminary data.</text>
</comment>
<dbReference type="AlphaFoldDB" id="A0AAE0XWT0"/>
<dbReference type="EMBL" id="JAWDGP010007402">
    <property type="protein sequence ID" value="KAK3720943.1"/>
    <property type="molecule type" value="Genomic_DNA"/>
</dbReference>
<dbReference type="InterPro" id="IPR011626">
    <property type="entry name" value="Alpha-macroglobulin_TED"/>
</dbReference>
<name>A0AAE0XWT0_9GAST</name>
<keyword evidence="1" id="KW-0732">Signal</keyword>
<evidence type="ECO:0000313" key="5">
    <source>
        <dbReference type="Proteomes" id="UP001283361"/>
    </source>
</evidence>
<dbReference type="SUPFAM" id="SSF48239">
    <property type="entry name" value="Terpenoid cyclases/Protein prenyltransferases"/>
    <property type="match status" value="1"/>
</dbReference>
<evidence type="ECO:0000313" key="4">
    <source>
        <dbReference type="EMBL" id="KAK3720943.1"/>
    </source>
</evidence>
<keyword evidence="2" id="KW-0882">Thioester bond</keyword>
<dbReference type="PANTHER" id="PTHR11412:SF136">
    <property type="entry name" value="CD109 ANTIGEN"/>
    <property type="match status" value="1"/>
</dbReference>
<organism evidence="4 5">
    <name type="scientific">Elysia crispata</name>
    <name type="common">lettuce slug</name>
    <dbReference type="NCBI Taxonomy" id="231223"/>
    <lineage>
        <taxon>Eukaryota</taxon>
        <taxon>Metazoa</taxon>
        <taxon>Spiralia</taxon>
        <taxon>Lophotrochozoa</taxon>
        <taxon>Mollusca</taxon>
        <taxon>Gastropoda</taxon>
        <taxon>Heterobranchia</taxon>
        <taxon>Euthyneura</taxon>
        <taxon>Panpulmonata</taxon>
        <taxon>Sacoglossa</taxon>
        <taxon>Placobranchoidea</taxon>
        <taxon>Plakobranchidae</taxon>
        <taxon>Elysia</taxon>
    </lineage>
</organism>
<dbReference type="Proteomes" id="UP001283361">
    <property type="component" value="Unassembled WGS sequence"/>
</dbReference>
<reference evidence="4" key="1">
    <citation type="journal article" date="2023" name="G3 (Bethesda)">
        <title>A reference genome for the long-term kleptoplast-retaining sea slug Elysia crispata morphotype clarki.</title>
        <authorList>
            <person name="Eastman K.E."/>
            <person name="Pendleton A.L."/>
            <person name="Shaikh M.A."/>
            <person name="Suttiyut T."/>
            <person name="Ogas R."/>
            <person name="Tomko P."/>
            <person name="Gavelis G."/>
            <person name="Widhalm J.R."/>
            <person name="Wisecaver J.H."/>
        </authorList>
    </citation>
    <scope>NUCLEOTIDE SEQUENCE</scope>
    <source>
        <strain evidence="4">ECLA1</strain>
    </source>
</reference>
<gene>
    <name evidence="4" type="ORF">RRG08_047509</name>
</gene>
<sequence length="292" mass="32815">MRLIFLRYGNQAEGLRVHKSITFVLDPEARQMSYKDLKQEKIIVQSSPTVNNTFDTKKKEQSTTIDLALPEEAIMGTESCRIAAFDVYLSKLVMCPIAGDLMGDIITHAVVQSKSLVDQPMADAEEVLGDLGPTVQALLYINESGLANEELAEKGRRFIRHSVVRLLKYRGDGYFKLTPKSKPATWLTAAVLKTLCDASKLTFLDKESLIDKSFSWLAEQVNNQGGTVFEMDWRLAQDSLEYQVMLSAEVLIAVLECERLYFKSQKLACAFNHLRHKILALKAFNTTPSAKE</sequence>
<keyword evidence="5" id="KW-1185">Reference proteome</keyword>
<dbReference type="PANTHER" id="PTHR11412">
    <property type="entry name" value="MACROGLOBULIN / COMPLEMENT"/>
    <property type="match status" value="1"/>
</dbReference>
<feature type="domain" description="Alpha-macroglobulin-like TED" evidence="3">
    <location>
        <begin position="97"/>
        <end position="269"/>
    </location>
</feature>